<evidence type="ECO:0000256" key="13">
    <source>
        <dbReference type="SAM" id="MobiDB-lite"/>
    </source>
</evidence>
<dbReference type="InterPro" id="IPR036322">
    <property type="entry name" value="WD40_repeat_dom_sf"/>
</dbReference>
<dbReference type="EMBL" id="KQ976986">
    <property type="protein sequence ID" value="KYN06591.1"/>
    <property type="molecule type" value="Genomic_DNA"/>
</dbReference>
<evidence type="ECO:0000313" key="14">
    <source>
        <dbReference type="EMBL" id="KYN06591.1"/>
    </source>
</evidence>
<evidence type="ECO:0000256" key="1">
    <source>
        <dbReference type="ARBA" id="ARBA00004430"/>
    </source>
</evidence>
<protein>
    <submittedName>
        <fullName evidence="14">Dynein intermediate chain 2, axonemal</fullName>
    </submittedName>
</protein>
<keyword evidence="8" id="KW-0969">Cilium</keyword>
<dbReference type="GO" id="GO:0003341">
    <property type="term" value="P:cilium movement"/>
    <property type="evidence" value="ECO:0007669"/>
    <property type="project" value="TreeGrafter"/>
</dbReference>
<keyword evidence="9" id="KW-0505">Motor protein</keyword>
<keyword evidence="4" id="KW-0853">WD repeat</keyword>
<dbReference type="PANTHER" id="PTHR12442">
    <property type="entry name" value="DYNEIN INTERMEDIATE CHAIN"/>
    <property type="match status" value="1"/>
</dbReference>
<dbReference type="InterPro" id="IPR050687">
    <property type="entry name" value="Dynein_IC"/>
</dbReference>
<evidence type="ECO:0000256" key="7">
    <source>
        <dbReference type="ARBA" id="ARBA00023017"/>
    </source>
</evidence>
<keyword evidence="5" id="KW-0493">Microtubule</keyword>
<evidence type="ECO:0000256" key="3">
    <source>
        <dbReference type="ARBA" id="ARBA00022490"/>
    </source>
</evidence>
<dbReference type="GO" id="GO:0036157">
    <property type="term" value="C:outer dynein arm"/>
    <property type="evidence" value="ECO:0007669"/>
    <property type="project" value="TreeGrafter"/>
</dbReference>
<keyword evidence="12" id="KW-0175">Coiled coil</keyword>
<gene>
    <name evidence="14" type="ORF">ALC62_02445</name>
</gene>
<dbReference type="GO" id="GO:0045503">
    <property type="term" value="F:dynein light chain binding"/>
    <property type="evidence" value="ECO:0007669"/>
    <property type="project" value="TreeGrafter"/>
</dbReference>
<dbReference type="SUPFAM" id="SSF50978">
    <property type="entry name" value="WD40 repeat-like"/>
    <property type="match status" value="1"/>
</dbReference>
<dbReference type="Pfam" id="PF00400">
    <property type="entry name" value="WD40"/>
    <property type="match status" value="1"/>
</dbReference>
<evidence type="ECO:0000256" key="2">
    <source>
        <dbReference type="ARBA" id="ARBA00011059"/>
    </source>
</evidence>
<keyword evidence="7" id="KW-0243">Dynein</keyword>
<comment type="similarity">
    <text evidence="2">Belongs to the dynein intermediate chain family.</text>
</comment>
<evidence type="ECO:0000256" key="10">
    <source>
        <dbReference type="ARBA" id="ARBA00023212"/>
    </source>
</evidence>
<dbReference type="AlphaFoldDB" id="A0A195D160"/>
<evidence type="ECO:0000256" key="4">
    <source>
        <dbReference type="ARBA" id="ARBA00022574"/>
    </source>
</evidence>
<sequence>MEIKQVFLKTRAEFGKQCIFDICGPHLDEEIKPDPDAMAHYIIRSHCNVGVQHTKQFALHENTRNPAVKSVEFHITVLAIIPMKFQAQTVGSQTKSSGMFHFEGGWPKEINPKDEEVTARFRRRVEKEEDWAPKLLNLFQEMEHNILQNGALNIYEHYFDDMIPTELVKPRGLRTVNVYEDPQTPVRSVNNISWSPDSGSKMVVSYCFFGIEPDYSNIAYIWQIDNPNKPWMAMEAPFATVVSEFNPRDPSILASGLMSGQVCSWDVRTGSTPVQMSHRQFSHRDCVTTVKWIATKSNTEFFSGSSDGRAMWWDTRKLREPTEVLVFDLQTPNEQKMDRAIGVSSSDYEPSVGTKFMFGLENGIVISGSRKSRTPAEKMALRFNAHYGPVLSVDRSGFNPKIFLTVGDRTVRVWAEDTKDSSLVSTRFIIEGPQCSCWNKTRHSIFYVATRVGVLAVWDLLIGLQEPILSVKLCEQKLTAVASHEMGSLLAVGNSAGNVYLVELTEALYSFDKNDRNDFTSYLERCSRFVKAIDTRMKEIKLARTTVEETPELALVDPRERKKDKRLINDRNKRKIEKEKLKEPRERIRIMSKRKPKDEFPELQEVEDQFFEIVKKEKQKYEEIEDLDILPSKVSRIIKRVVSRKIEKDSHLPIDEATGLETKIPPKKILFKEREKYPKKTETIEISKTEIAQDVEQEKAMAEEPLPLLAEEPLPPLVKVIVESPMQEISKRKRGKKARKKRPKHVIFRLAKPCKVVVCKPDICCRRTTFAIRKTRFTDRVVKGHEKWGDVDERMRSKDVIKVKSSIKDKIRRKKRECWTEFLRVHKCKELTRKYSTQEKIRFLQKMAPLEEFADMTEDVKKAKKEIQEANMARKLTKKALKSSDDIPYSTTAAEKSRDTPGGSGRGKEVTSMTKKILTARKARKVCRTVVMTDPCVPWKPPSLVEDLQTLFEGLPPKSIEEKTKSSVACMEEIEATHVRVYPRNSDFQSVE</sequence>
<dbReference type="PANTHER" id="PTHR12442:SF7">
    <property type="entry name" value="DYNEIN AXONEMAL INTERMEDIATE CHAIN 2"/>
    <property type="match status" value="1"/>
</dbReference>
<dbReference type="InterPro" id="IPR015943">
    <property type="entry name" value="WD40/YVTN_repeat-like_dom_sf"/>
</dbReference>
<keyword evidence="10" id="KW-0206">Cytoskeleton</keyword>
<dbReference type="InterPro" id="IPR001680">
    <property type="entry name" value="WD40_rpt"/>
</dbReference>
<dbReference type="GO" id="GO:0005874">
    <property type="term" value="C:microtubule"/>
    <property type="evidence" value="ECO:0007669"/>
    <property type="project" value="UniProtKB-KW"/>
</dbReference>
<evidence type="ECO:0000256" key="6">
    <source>
        <dbReference type="ARBA" id="ARBA00022737"/>
    </source>
</evidence>
<feature type="region of interest" description="Disordered" evidence="13">
    <location>
        <begin position="887"/>
        <end position="913"/>
    </location>
</feature>
<dbReference type="SMART" id="SM00320">
    <property type="entry name" value="WD40"/>
    <property type="match status" value="4"/>
</dbReference>
<dbReference type="Gene3D" id="2.130.10.10">
    <property type="entry name" value="YVTN repeat-like/Quinoprotein amine dehydrogenase"/>
    <property type="match status" value="2"/>
</dbReference>
<feature type="coiled-coil region" evidence="12">
    <location>
        <begin position="853"/>
        <end position="880"/>
    </location>
</feature>
<dbReference type="STRING" id="456900.A0A195D160"/>
<keyword evidence="11" id="KW-0966">Cell projection</keyword>
<proteinExistence type="inferred from homology"/>
<dbReference type="Proteomes" id="UP000078542">
    <property type="component" value="Unassembled WGS sequence"/>
</dbReference>
<keyword evidence="15" id="KW-1185">Reference proteome</keyword>
<keyword evidence="3" id="KW-0963">Cytoplasm</keyword>
<name>A0A195D160_9HYME</name>
<evidence type="ECO:0000256" key="8">
    <source>
        <dbReference type="ARBA" id="ARBA00023069"/>
    </source>
</evidence>
<accession>A0A195D160</accession>
<dbReference type="GO" id="GO:0045504">
    <property type="term" value="F:dynein heavy chain binding"/>
    <property type="evidence" value="ECO:0007669"/>
    <property type="project" value="TreeGrafter"/>
</dbReference>
<evidence type="ECO:0000313" key="15">
    <source>
        <dbReference type="Proteomes" id="UP000078542"/>
    </source>
</evidence>
<dbReference type="GO" id="GO:0036158">
    <property type="term" value="P:outer dynein arm assembly"/>
    <property type="evidence" value="ECO:0007669"/>
    <property type="project" value="TreeGrafter"/>
</dbReference>
<keyword evidence="6" id="KW-0677">Repeat</keyword>
<organism evidence="14 15">
    <name type="scientific">Cyphomyrmex costatus</name>
    <dbReference type="NCBI Taxonomy" id="456900"/>
    <lineage>
        <taxon>Eukaryota</taxon>
        <taxon>Metazoa</taxon>
        <taxon>Ecdysozoa</taxon>
        <taxon>Arthropoda</taxon>
        <taxon>Hexapoda</taxon>
        <taxon>Insecta</taxon>
        <taxon>Pterygota</taxon>
        <taxon>Neoptera</taxon>
        <taxon>Endopterygota</taxon>
        <taxon>Hymenoptera</taxon>
        <taxon>Apocrita</taxon>
        <taxon>Aculeata</taxon>
        <taxon>Formicoidea</taxon>
        <taxon>Formicidae</taxon>
        <taxon>Myrmicinae</taxon>
        <taxon>Cyphomyrmex</taxon>
    </lineage>
</organism>
<evidence type="ECO:0000256" key="11">
    <source>
        <dbReference type="ARBA" id="ARBA00023273"/>
    </source>
</evidence>
<reference evidence="14 15" key="1">
    <citation type="submission" date="2016-03" db="EMBL/GenBank/DDBJ databases">
        <title>Cyphomyrmex costatus WGS genome.</title>
        <authorList>
            <person name="Nygaard S."/>
            <person name="Hu H."/>
            <person name="Boomsma J."/>
            <person name="Zhang G."/>
        </authorList>
    </citation>
    <scope>NUCLEOTIDE SEQUENCE [LARGE SCALE GENOMIC DNA]</scope>
    <source>
        <strain evidence="14">MS0001</strain>
        <tissue evidence="14">Whole body</tissue>
    </source>
</reference>
<evidence type="ECO:0000256" key="5">
    <source>
        <dbReference type="ARBA" id="ARBA00022701"/>
    </source>
</evidence>
<evidence type="ECO:0000256" key="9">
    <source>
        <dbReference type="ARBA" id="ARBA00023175"/>
    </source>
</evidence>
<comment type="subcellular location">
    <subcellularLocation>
        <location evidence="1">Cytoplasm</location>
        <location evidence="1">Cytoskeleton</location>
        <location evidence="1">Cilium axoneme</location>
    </subcellularLocation>
</comment>
<evidence type="ECO:0000256" key="12">
    <source>
        <dbReference type="SAM" id="Coils"/>
    </source>
</evidence>